<keyword evidence="7 10" id="KW-0539">Nucleus</keyword>
<dbReference type="GO" id="GO:0005681">
    <property type="term" value="C:spliceosomal complex"/>
    <property type="evidence" value="ECO:0007669"/>
    <property type="project" value="UniProtKB-UniRule"/>
</dbReference>
<comment type="similarity">
    <text evidence="2 10">Belongs to the SLU7 family.</text>
</comment>
<reference evidence="14" key="1">
    <citation type="submission" date="2019-10" db="EMBL/GenBank/DDBJ databases">
        <title>Corvus moneduloides (New Caledonian crow) genome, bCorMon1, primary haplotype.</title>
        <authorList>
            <person name="Rutz C."/>
            <person name="Fungtammasan C."/>
            <person name="Mountcastle J."/>
            <person name="Formenti G."/>
            <person name="Chow W."/>
            <person name="Howe K."/>
            <person name="Steele M.P."/>
            <person name="Fernandes J."/>
            <person name="Gilbert M.T.P."/>
            <person name="Fedrigo O."/>
            <person name="Jarvis E.D."/>
            <person name="Gemmell N."/>
        </authorList>
    </citation>
    <scope>NUCLEOTIDE SEQUENCE [LARGE SCALE GENOMIC DNA]</scope>
</reference>
<feature type="compositionally biased region" description="Basic and acidic residues" evidence="11">
    <location>
        <begin position="26"/>
        <end position="47"/>
    </location>
</feature>
<keyword evidence="6 10" id="KW-0508">mRNA splicing</keyword>
<evidence type="ECO:0000256" key="3">
    <source>
        <dbReference type="ARBA" id="ARBA00021377"/>
    </source>
</evidence>
<keyword evidence="14" id="KW-1185">Reference proteome</keyword>
<feature type="domain" description="Pre-mRNA-splicing factor SLU7" evidence="12">
    <location>
        <begin position="165"/>
        <end position="228"/>
    </location>
</feature>
<dbReference type="InterPro" id="IPR039974">
    <property type="entry name" value="Splicing_factor_SLU7"/>
</dbReference>
<protein>
    <recommendedName>
        <fullName evidence="3 10">Pre-mRNA-splicing factor SLU7</fullName>
    </recommendedName>
</protein>
<comment type="function">
    <text evidence="8">Required for pre-mRNA splicing as component of the spliceosome. Participates in the second catalytic step of pre-mRNA splicing, when the free hydroxyl group of exon I attacks the 3'-splice site to generate spliced mRNA and the excised lariat intron. Required for holding exon 1 properly in the spliceosome and for correct AG identification when more than one possible AG exists in 3'-splicing site region. May be involved in the activation of proximal AG. Probably also involved in alternative splicing regulation.</text>
</comment>
<evidence type="ECO:0000256" key="1">
    <source>
        <dbReference type="ARBA" id="ARBA00004123"/>
    </source>
</evidence>
<organism evidence="13 14">
    <name type="scientific">Corvus moneduloides</name>
    <name type="common">New Caledonian crow</name>
    <dbReference type="NCBI Taxonomy" id="1196302"/>
    <lineage>
        <taxon>Eukaryota</taxon>
        <taxon>Metazoa</taxon>
        <taxon>Chordata</taxon>
        <taxon>Craniata</taxon>
        <taxon>Vertebrata</taxon>
        <taxon>Euteleostomi</taxon>
        <taxon>Archelosauria</taxon>
        <taxon>Archosauria</taxon>
        <taxon>Dinosauria</taxon>
        <taxon>Saurischia</taxon>
        <taxon>Theropoda</taxon>
        <taxon>Coelurosauria</taxon>
        <taxon>Aves</taxon>
        <taxon>Neognathae</taxon>
        <taxon>Neoaves</taxon>
        <taxon>Telluraves</taxon>
        <taxon>Australaves</taxon>
        <taxon>Passeriformes</taxon>
        <taxon>Corvoidea</taxon>
        <taxon>Corvidae</taxon>
        <taxon>Corvus</taxon>
    </lineage>
</organism>
<dbReference type="PANTHER" id="PTHR12942:SF2">
    <property type="entry name" value="PRE-MRNA-SPLICING FACTOR SLU7"/>
    <property type="match status" value="1"/>
</dbReference>
<evidence type="ECO:0000313" key="14">
    <source>
        <dbReference type="Proteomes" id="UP000694553"/>
    </source>
</evidence>
<evidence type="ECO:0000256" key="11">
    <source>
        <dbReference type="SAM" id="MobiDB-lite"/>
    </source>
</evidence>
<evidence type="ECO:0000256" key="5">
    <source>
        <dbReference type="ARBA" id="ARBA00022728"/>
    </source>
</evidence>
<evidence type="ECO:0000256" key="7">
    <source>
        <dbReference type="ARBA" id="ARBA00023242"/>
    </source>
</evidence>
<dbReference type="Proteomes" id="UP000694553">
    <property type="component" value="Unassembled WGS sequence"/>
</dbReference>
<comment type="subcellular location">
    <subcellularLocation>
        <location evidence="1 10">Nucleus</location>
    </subcellularLocation>
</comment>
<reference evidence="13" key="2">
    <citation type="submission" date="2025-08" db="UniProtKB">
        <authorList>
            <consortium name="Ensembl"/>
        </authorList>
    </citation>
    <scope>IDENTIFICATION</scope>
</reference>
<sequence>MEKAKRASGAVVNALPTGGANDVSLEEPKKIMREDWRKKKELEEQRKLGNAPAEVDEEGKDINPHIPQYISSVPWYIDLSKRPTLKHQRPQPEKQKQYNRSGDWYKQGVPEHAVAMRYRKGACENCGAVTHKKKHCMERPRKVGAKYTGMNIAPDEHVQPQLMFDYDGKRDRWNGYNPEEHLKIVKEYSKVDLAKWTLKAQKLQEELASGKLEQVNSPRHQWGEEESNLQTERDCKPIRGIVFAQGPGCTWWVMQKDGETRCVPQGDLILGENCV</sequence>
<evidence type="ECO:0000256" key="9">
    <source>
        <dbReference type="ARBA" id="ARBA00046810"/>
    </source>
</evidence>
<dbReference type="Pfam" id="PF11708">
    <property type="entry name" value="Slu7"/>
    <property type="match status" value="1"/>
</dbReference>
<evidence type="ECO:0000313" key="13">
    <source>
        <dbReference type="Ensembl" id="ENSCMUP00000026274.2"/>
    </source>
</evidence>
<dbReference type="GO" id="GO:0000398">
    <property type="term" value="P:mRNA splicing, via spliceosome"/>
    <property type="evidence" value="ECO:0007669"/>
    <property type="project" value="UniProtKB-UniRule"/>
</dbReference>
<dbReference type="InterPro" id="IPR021715">
    <property type="entry name" value="Slu7_dom"/>
</dbReference>
<feature type="region of interest" description="Disordered" evidence="11">
    <location>
        <begin position="1"/>
        <end position="63"/>
    </location>
</feature>
<evidence type="ECO:0000256" key="2">
    <source>
        <dbReference type="ARBA" id="ARBA00007203"/>
    </source>
</evidence>
<keyword evidence="5 10" id="KW-0747">Spliceosome</keyword>
<evidence type="ECO:0000259" key="12">
    <source>
        <dbReference type="Pfam" id="PF11708"/>
    </source>
</evidence>
<keyword evidence="4 10" id="KW-0507">mRNA processing</keyword>
<evidence type="ECO:0000256" key="6">
    <source>
        <dbReference type="ARBA" id="ARBA00023187"/>
    </source>
</evidence>
<dbReference type="Ensembl" id="ENSCMUT00000028257.2">
    <property type="protein sequence ID" value="ENSCMUP00000026274.2"/>
    <property type="gene ID" value="ENSCMUG00000015970.2"/>
</dbReference>
<dbReference type="AlphaFoldDB" id="A0A8C3F163"/>
<accession>A0A8U7MCH0</accession>
<comment type="subunit">
    <text evidence="10">Associated with the spliceosome.</text>
</comment>
<dbReference type="OMA" id="HCGARTH"/>
<accession>A0A8C3F163</accession>
<dbReference type="PANTHER" id="PTHR12942">
    <property type="entry name" value="STEP II SPLICING FACTOR SLU7"/>
    <property type="match status" value="1"/>
</dbReference>
<comment type="function">
    <text evidence="10">Involved in pre-mRNA splicing.</text>
</comment>
<proteinExistence type="inferred from homology"/>
<name>A0A8C3F163_CORMO</name>
<reference evidence="13" key="3">
    <citation type="submission" date="2025-09" db="UniProtKB">
        <authorList>
            <consortium name="Ensembl"/>
        </authorList>
    </citation>
    <scope>IDENTIFICATION</scope>
</reference>
<evidence type="ECO:0000256" key="4">
    <source>
        <dbReference type="ARBA" id="ARBA00022664"/>
    </source>
</evidence>
<dbReference type="GO" id="GO:0030628">
    <property type="term" value="F:pre-mRNA 3'-splice site binding"/>
    <property type="evidence" value="ECO:0007669"/>
    <property type="project" value="UniProtKB-UniRule"/>
</dbReference>
<evidence type="ECO:0000256" key="8">
    <source>
        <dbReference type="ARBA" id="ARBA00045201"/>
    </source>
</evidence>
<comment type="subunit">
    <text evidence="9">Component of pre-catalytic, catalytic and post-catalytic spliceosomes. Associates with the spliceosome prior to recognition of the 3'-splice site for step II, probably during catalysis of step I.</text>
</comment>
<evidence type="ECO:0000256" key="10">
    <source>
        <dbReference type="RuleBase" id="RU367071"/>
    </source>
</evidence>